<dbReference type="PANTHER" id="PTHR33026">
    <property type="entry name" value="OS06G0360600 PROTEIN"/>
    <property type="match status" value="1"/>
</dbReference>
<dbReference type="Proteomes" id="UP001231189">
    <property type="component" value="Unassembled WGS sequence"/>
</dbReference>
<evidence type="ECO:0000256" key="2">
    <source>
        <dbReference type="SAM" id="MobiDB-lite"/>
    </source>
</evidence>
<feature type="compositionally biased region" description="Basic and acidic residues" evidence="2">
    <location>
        <begin position="171"/>
        <end position="187"/>
    </location>
</feature>
<dbReference type="PANTHER" id="PTHR33026:SF7">
    <property type="entry name" value="OS03G0100275 PROTEIN"/>
    <property type="match status" value="1"/>
</dbReference>
<organism evidence="3 4">
    <name type="scientific">Lolium multiflorum</name>
    <name type="common">Italian ryegrass</name>
    <name type="synonym">Lolium perenne subsp. multiflorum</name>
    <dbReference type="NCBI Taxonomy" id="4521"/>
    <lineage>
        <taxon>Eukaryota</taxon>
        <taxon>Viridiplantae</taxon>
        <taxon>Streptophyta</taxon>
        <taxon>Embryophyta</taxon>
        <taxon>Tracheophyta</taxon>
        <taxon>Spermatophyta</taxon>
        <taxon>Magnoliopsida</taxon>
        <taxon>Liliopsida</taxon>
        <taxon>Poales</taxon>
        <taxon>Poaceae</taxon>
        <taxon>BOP clade</taxon>
        <taxon>Pooideae</taxon>
        <taxon>Poodae</taxon>
        <taxon>Poeae</taxon>
        <taxon>Poeae Chloroplast Group 2 (Poeae type)</taxon>
        <taxon>Loliodinae</taxon>
        <taxon>Loliinae</taxon>
        <taxon>Lolium</taxon>
    </lineage>
</organism>
<evidence type="ECO:0000313" key="3">
    <source>
        <dbReference type="EMBL" id="KAK1677860.1"/>
    </source>
</evidence>
<gene>
    <name evidence="3" type="ORF">QYE76_038708</name>
</gene>
<feature type="coiled-coil region" evidence="1">
    <location>
        <begin position="301"/>
        <end position="373"/>
    </location>
</feature>
<reference evidence="3" key="1">
    <citation type="submission" date="2023-07" db="EMBL/GenBank/DDBJ databases">
        <title>A chromosome-level genome assembly of Lolium multiflorum.</title>
        <authorList>
            <person name="Chen Y."/>
            <person name="Copetti D."/>
            <person name="Kolliker R."/>
            <person name="Studer B."/>
        </authorList>
    </citation>
    <scope>NUCLEOTIDE SEQUENCE</scope>
    <source>
        <strain evidence="3">02402/16</strain>
        <tissue evidence="3">Leaf</tissue>
    </source>
</reference>
<feature type="compositionally biased region" description="Pro residues" evidence="2">
    <location>
        <begin position="245"/>
        <end position="254"/>
    </location>
</feature>
<keyword evidence="4" id="KW-1185">Reference proteome</keyword>
<name>A0AAD8T8K4_LOLMU</name>
<feature type="compositionally biased region" description="Basic and acidic residues" evidence="2">
    <location>
        <begin position="133"/>
        <end position="147"/>
    </location>
</feature>
<evidence type="ECO:0000313" key="4">
    <source>
        <dbReference type="Proteomes" id="UP001231189"/>
    </source>
</evidence>
<evidence type="ECO:0000256" key="1">
    <source>
        <dbReference type="SAM" id="Coils"/>
    </source>
</evidence>
<protein>
    <submittedName>
        <fullName evidence="3">Uncharacterized protein</fullName>
    </submittedName>
</protein>
<accession>A0AAD8T8K4</accession>
<dbReference type="EMBL" id="JAUUTY010000002">
    <property type="protein sequence ID" value="KAK1677860.1"/>
    <property type="molecule type" value="Genomic_DNA"/>
</dbReference>
<comment type="caution">
    <text evidence="3">The sequence shown here is derived from an EMBL/GenBank/DDBJ whole genome shotgun (WGS) entry which is preliminary data.</text>
</comment>
<sequence>MAAVDLGTAEWERSKLSAQDTNLLKKLGLNKKPNALRFPSEESYPTPPMGYRVSFIDHLIRGLSAPIHPFLRGLLFVYGCSLSKLANTLSGNILANHPNLVSLPPLPEGGEVEERAVVTDDNQDAPSFVNEPVDSRKSAGSSEKEAASEGTTSAQSPPPAVFPRNKRKRTDAKDFGTSKAEEVDPSRQKAGYDPYLGSLISSDDEEEPPTLDVAARTSSSRTLVVSETPAEGEKSSPPQLNVGAPTPPSSPLVPSPKRTRVETIVEPTLELGSSSNSLLDDPMVKELLRIGAQFVGYREYANKTEEKLAEANKLVDTLAQKLEQSEMARKKADLDSNQAKSEAEEATAKAVGVKDLQKRLADAKNALDEHKASQAAREKAITKRMNAQNRRFVAKTNQEFELEDPDDDPLLDALSFLEFHGTEVREGIEHADAGLSKLFPYFFPRKEEPKTFLAFAKEFDSPEDLGLQMRQENMKVAVESTVALVADSQQTVDWTKVGTTD</sequence>
<feature type="region of interest" description="Disordered" evidence="2">
    <location>
        <begin position="119"/>
        <end position="260"/>
    </location>
</feature>
<keyword evidence="1" id="KW-0175">Coiled coil</keyword>
<feature type="compositionally biased region" description="Polar residues" evidence="2">
    <location>
        <begin position="216"/>
        <end position="225"/>
    </location>
</feature>
<dbReference type="AlphaFoldDB" id="A0AAD8T8K4"/>
<proteinExistence type="predicted"/>